<sequence>MNPTTARQIALDNALVPPRARLKISECNRRIEFSKPQREATYQVTLDSLKLSPCYPAFLITARVQEIYMHQFWNTVTKVKESSSYQFKLDNKKFRVNAEGMYHCKNVDFVKLLWEDFAFQIENHFSKESMPYSRFTKIIINHFISQNKSISLRNKINLHTARDDSLLGTLKYVSKTEEHQVYRALIPKEMLNEDILNSTTYKTYYAYVNGAKEPKKARKFKKPASPKQKTVLVSPKEPTKKPGKAKKDVTSTKKTTTKPKPTKKKAPVKADGGKGLNVLSEVALFKASQLKEVTKRSKKDFHISHASGSGDGTDFELGVPDEQQRKISGTDEGTEDDDDDEDDTKDESDNDGNDDSEDSDGNDDDDDDDDDDDNGNDDDDSDHERTESDRDENPNLNQSNEEHEEEKEEYVDEFTNKEDDADNAKEETEEELDNVEELYRDVNVNLRKEDVEITDADQGGVDQHNVSQESGFEQEEVDAHMTLTTVHDIQKTDGPMQSSFVLSDFTEKLLKFENVSPAHNEIASLMNTTVNHEEPSGQTSSLYTFANDA</sequence>
<reference evidence="2" key="2">
    <citation type="submission" date="2022-01" db="EMBL/GenBank/DDBJ databases">
        <authorList>
            <person name="Yamashiro T."/>
            <person name="Shiraishi A."/>
            <person name="Satake H."/>
            <person name="Nakayama K."/>
        </authorList>
    </citation>
    <scope>NUCLEOTIDE SEQUENCE</scope>
</reference>
<feature type="compositionally biased region" description="Basic and acidic residues" evidence="1">
    <location>
        <begin position="382"/>
        <end position="393"/>
    </location>
</feature>
<proteinExistence type="predicted"/>
<comment type="caution">
    <text evidence="2">The sequence shown here is derived from an EMBL/GenBank/DDBJ whole genome shotgun (WGS) entry which is preliminary data.</text>
</comment>
<feature type="region of interest" description="Disordered" evidence="1">
    <location>
        <begin position="453"/>
        <end position="474"/>
    </location>
</feature>
<feature type="region of interest" description="Disordered" evidence="1">
    <location>
        <begin position="287"/>
        <end position="435"/>
    </location>
</feature>
<feature type="compositionally biased region" description="Basic residues" evidence="1">
    <location>
        <begin position="215"/>
        <end position="224"/>
    </location>
</feature>
<organism evidence="2 3">
    <name type="scientific">Tanacetum coccineum</name>
    <dbReference type="NCBI Taxonomy" id="301880"/>
    <lineage>
        <taxon>Eukaryota</taxon>
        <taxon>Viridiplantae</taxon>
        <taxon>Streptophyta</taxon>
        <taxon>Embryophyta</taxon>
        <taxon>Tracheophyta</taxon>
        <taxon>Spermatophyta</taxon>
        <taxon>Magnoliopsida</taxon>
        <taxon>eudicotyledons</taxon>
        <taxon>Gunneridae</taxon>
        <taxon>Pentapetalae</taxon>
        <taxon>asterids</taxon>
        <taxon>campanulids</taxon>
        <taxon>Asterales</taxon>
        <taxon>Asteraceae</taxon>
        <taxon>Asteroideae</taxon>
        <taxon>Anthemideae</taxon>
        <taxon>Anthemidinae</taxon>
        <taxon>Tanacetum</taxon>
    </lineage>
</organism>
<name>A0ABQ5BAY4_9ASTR</name>
<feature type="compositionally biased region" description="Basic and acidic residues" evidence="1">
    <location>
        <begin position="237"/>
        <end position="251"/>
    </location>
</feature>
<reference evidence="2" key="1">
    <citation type="journal article" date="2022" name="Int. J. Mol. Sci.">
        <title>Draft Genome of Tanacetum Coccineum: Genomic Comparison of Closely Related Tanacetum-Family Plants.</title>
        <authorList>
            <person name="Yamashiro T."/>
            <person name="Shiraishi A."/>
            <person name="Nakayama K."/>
            <person name="Satake H."/>
        </authorList>
    </citation>
    <scope>NUCLEOTIDE SEQUENCE</scope>
</reference>
<protein>
    <submittedName>
        <fullName evidence="2">Uncharacterized protein</fullName>
    </submittedName>
</protein>
<feature type="compositionally biased region" description="Acidic residues" evidence="1">
    <location>
        <begin position="332"/>
        <end position="381"/>
    </location>
</feature>
<feature type="region of interest" description="Disordered" evidence="1">
    <location>
        <begin position="215"/>
        <end position="273"/>
    </location>
</feature>
<evidence type="ECO:0000313" key="2">
    <source>
        <dbReference type="EMBL" id="GJT11678.1"/>
    </source>
</evidence>
<feature type="compositionally biased region" description="Basic residues" evidence="1">
    <location>
        <begin position="255"/>
        <end position="267"/>
    </location>
</feature>
<evidence type="ECO:0000313" key="3">
    <source>
        <dbReference type="Proteomes" id="UP001151760"/>
    </source>
</evidence>
<feature type="compositionally biased region" description="Acidic residues" evidence="1">
    <location>
        <begin position="402"/>
        <end position="412"/>
    </location>
</feature>
<feature type="compositionally biased region" description="Basic and acidic residues" evidence="1">
    <location>
        <begin position="414"/>
        <end position="426"/>
    </location>
</feature>
<accession>A0ABQ5BAY4</accession>
<dbReference type="Proteomes" id="UP001151760">
    <property type="component" value="Unassembled WGS sequence"/>
</dbReference>
<dbReference type="EMBL" id="BQNB010013088">
    <property type="protein sequence ID" value="GJT11678.1"/>
    <property type="molecule type" value="Genomic_DNA"/>
</dbReference>
<evidence type="ECO:0000256" key="1">
    <source>
        <dbReference type="SAM" id="MobiDB-lite"/>
    </source>
</evidence>
<gene>
    <name evidence="2" type="ORF">Tco_0858720</name>
</gene>
<keyword evidence="3" id="KW-1185">Reference proteome</keyword>
<feature type="compositionally biased region" description="Basic and acidic residues" evidence="1">
    <location>
        <begin position="292"/>
        <end position="303"/>
    </location>
</feature>